<dbReference type="InterPro" id="IPR056229">
    <property type="entry name" value="Ig_TMM62"/>
</dbReference>
<dbReference type="Pfam" id="PF24384">
    <property type="entry name" value="Ig_TMM62"/>
    <property type="match status" value="1"/>
</dbReference>
<feature type="transmembrane region" description="Helical" evidence="1">
    <location>
        <begin position="619"/>
        <end position="639"/>
    </location>
</feature>
<feature type="transmembrane region" description="Helical" evidence="1">
    <location>
        <begin position="592"/>
        <end position="613"/>
    </location>
</feature>
<dbReference type="SUPFAM" id="SSF56300">
    <property type="entry name" value="Metallo-dependent phosphatases"/>
    <property type="match status" value="1"/>
</dbReference>
<sequence>MSIVRSVCFLALGVIVISLMCITIQNHLTVESVNDKKSLHQNSRHHVLSLGQEDDDVLVFVHISDLHISAFTAKDRYEQLNEFCSINLKAINPGLVLASGDLTDSVAPDNIVVDQFIEEWTMYKALYTTCQNVSRVPHWLDLRGNHDNFNINGYNSSNNYYPKFGSQRLHTSGSYMTTVETNNKTKYAFIAVDATLDIGSKRLLNFVGQLDDTRLLRLQELDQAASKLNANATIWFGHYPSSIILTYGILPGLRHIAAKGIAYLCGHLHTFAGMVPHMYSNHHSGMLELELADWKHNRMYRVAVLDQGLFSFADIQHKTWPVVVVTNPKPLLTVQPSKEPVELMATSTHIRIYVFSPSPINSCEVKLDEGSWQPCKRSGQKHPLYTAPWQPELYSKGLHVLQVRASDSSGSEVLTKIEFALDDTKPRFPLSARLTLMLDFTAMSKVFFAASIILCILPFCIVRYLQLRIIQRKMTVWRIRTTWIRLWIRKFWIFASINSLLFPFLAYTAYLAFGPWFIAHFVGDRTGVLFVWGTLFQDGTYLPGTTTYFYCALHVIFFNMLLVTILAHTADVRYQEKILKKRTDNSAMCRKITSYFPISLFLIFHGITCLLFWQSYGYLSMWVNPARSWSLILAFYLWLTATRLDTHQLTNAAKTWN</sequence>
<feature type="transmembrane region" description="Helical" evidence="1">
    <location>
        <begin position="547"/>
        <end position="571"/>
    </location>
</feature>
<evidence type="ECO:0008006" key="7">
    <source>
        <dbReference type="Google" id="ProtNLM"/>
    </source>
</evidence>
<dbReference type="InterPro" id="IPR056230">
    <property type="entry name" value="TMEM62_C"/>
</dbReference>
<name>A0AAD5L676_9CRUS</name>
<dbReference type="SUPFAM" id="SSF81296">
    <property type="entry name" value="E set domains"/>
    <property type="match status" value="1"/>
</dbReference>
<keyword evidence="1" id="KW-0812">Transmembrane</keyword>
<keyword evidence="1" id="KW-1133">Transmembrane helix</keyword>
<evidence type="ECO:0000313" key="6">
    <source>
        <dbReference type="Proteomes" id="UP000820818"/>
    </source>
</evidence>
<evidence type="ECO:0000256" key="1">
    <source>
        <dbReference type="SAM" id="Phobius"/>
    </source>
</evidence>
<dbReference type="InterPro" id="IPR014756">
    <property type="entry name" value="Ig_E-set"/>
</dbReference>
<evidence type="ECO:0000313" key="5">
    <source>
        <dbReference type="EMBL" id="KAI9551793.1"/>
    </source>
</evidence>
<keyword evidence="1" id="KW-0472">Membrane</keyword>
<dbReference type="PANTHER" id="PTHR14795">
    <property type="entry name" value="HELICASE RELATED"/>
    <property type="match status" value="1"/>
</dbReference>
<keyword evidence="6" id="KW-1185">Reference proteome</keyword>
<feature type="domain" description="TMEM62 Ig-like" evidence="3">
    <location>
        <begin position="318"/>
        <end position="418"/>
    </location>
</feature>
<dbReference type="Gene3D" id="3.60.21.10">
    <property type="match status" value="1"/>
</dbReference>
<organism evidence="5 6">
    <name type="scientific">Daphnia sinensis</name>
    <dbReference type="NCBI Taxonomy" id="1820382"/>
    <lineage>
        <taxon>Eukaryota</taxon>
        <taxon>Metazoa</taxon>
        <taxon>Ecdysozoa</taxon>
        <taxon>Arthropoda</taxon>
        <taxon>Crustacea</taxon>
        <taxon>Branchiopoda</taxon>
        <taxon>Diplostraca</taxon>
        <taxon>Cladocera</taxon>
        <taxon>Anomopoda</taxon>
        <taxon>Daphniidae</taxon>
        <taxon>Daphnia</taxon>
        <taxon>Daphnia similis group</taxon>
    </lineage>
</organism>
<protein>
    <recommendedName>
        <fullName evidence="7">Transmembrane protein 62</fullName>
    </recommendedName>
</protein>
<evidence type="ECO:0000259" key="3">
    <source>
        <dbReference type="Pfam" id="PF24384"/>
    </source>
</evidence>
<feature type="transmembrane region" description="Helical" evidence="1">
    <location>
        <begin position="446"/>
        <end position="470"/>
    </location>
</feature>
<proteinExistence type="predicted"/>
<dbReference type="InterPro" id="IPR004843">
    <property type="entry name" value="Calcineurin-like_PHP"/>
</dbReference>
<dbReference type="Proteomes" id="UP000820818">
    <property type="component" value="Linkage Group LG10"/>
</dbReference>
<evidence type="ECO:0000259" key="4">
    <source>
        <dbReference type="Pfam" id="PF24394"/>
    </source>
</evidence>
<dbReference type="GO" id="GO:0016787">
    <property type="term" value="F:hydrolase activity"/>
    <property type="evidence" value="ECO:0007669"/>
    <property type="project" value="InterPro"/>
</dbReference>
<reference evidence="5 6" key="1">
    <citation type="submission" date="2022-05" db="EMBL/GenBank/DDBJ databases">
        <title>A multi-omics perspective on studying reproductive biology in Daphnia sinensis.</title>
        <authorList>
            <person name="Jia J."/>
        </authorList>
    </citation>
    <scope>NUCLEOTIDE SEQUENCE [LARGE SCALE GENOMIC DNA]</scope>
    <source>
        <strain evidence="5 6">WSL</strain>
    </source>
</reference>
<dbReference type="Pfam" id="PF24394">
    <property type="entry name" value="TMEM62_C"/>
    <property type="match status" value="1"/>
</dbReference>
<comment type="caution">
    <text evidence="5">The sequence shown here is derived from an EMBL/GenBank/DDBJ whole genome shotgun (WGS) entry which is preliminary data.</text>
</comment>
<accession>A0AAD5L676</accession>
<feature type="domain" description="Calcineurin-like phosphoesterase" evidence="2">
    <location>
        <begin position="60"/>
        <end position="270"/>
    </location>
</feature>
<evidence type="ECO:0000259" key="2">
    <source>
        <dbReference type="Pfam" id="PF00149"/>
    </source>
</evidence>
<dbReference type="InterPro" id="IPR029052">
    <property type="entry name" value="Metallo-depent_PP-like"/>
</dbReference>
<feature type="domain" description="TMEM62 C-terminal" evidence="4">
    <location>
        <begin position="447"/>
        <end position="579"/>
    </location>
</feature>
<dbReference type="PANTHER" id="PTHR14795:SF0">
    <property type="entry name" value="TRANSMEMBRANE PROTEIN 62"/>
    <property type="match status" value="1"/>
</dbReference>
<gene>
    <name evidence="5" type="ORF">GHT06_022129</name>
</gene>
<dbReference type="EMBL" id="WJBH02000010">
    <property type="protein sequence ID" value="KAI9551793.1"/>
    <property type="molecule type" value="Genomic_DNA"/>
</dbReference>
<feature type="transmembrane region" description="Helical" evidence="1">
    <location>
        <begin position="491"/>
        <end position="513"/>
    </location>
</feature>
<dbReference type="AlphaFoldDB" id="A0AAD5L676"/>
<dbReference type="Pfam" id="PF00149">
    <property type="entry name" value="Metallophos"/>
    <property type="match status" value="1"/>
</dbReference>